<feature type="coiled-coil region" evidence="1">
    <location>
        <begin position="51"/>
        <end position="96"/>
    </location>
</feature>
<keyword evidence="5" id="KW-1185">Reference proteome</keyword>
<dbReference type="GO" id="GO:0071897">
    <property type="term" value="P:DNA biosynthetic process"/>
    <property type="evidence" value="ECO:0007669"/>
    <property type="project" value="UniProtKB-ARBA"/>
</dbReference>
<evidence type="ECO:0000256" key="1">
    <source>
        <dbReference type="SAM" id="Coils"/>
    </source>
</evidence>
<keyword evidence="1" id="KW-0175">Coiled coil</keyword>
<dbReference type="InterPro" id="IPR000477">
    <property type="entry name" value="RT_dom"/>
</dbReference>
<dbReference type="EMBL" id="CAXKWB010000248">
    <property type="protein sequence ID" value="CAL4060014.1"/>
    <property type="molecule type" value="Genomic_DNA"/>
</dbReference>
<dbReference type="Pfam" id="PF00078">
    <property type="entry name" value="RVT_1"/>
    <property type="match status" value="1"/>
</dbReference>
<evidence type="ECO:0000259" key="3">
    <source>
        <dbReference type="Pfam" id="PF00078"/>
    </source>
</evidence>
<dbReference type="SUPFAM" id="SSF56672">
    <property type="entry name" value="DNA/RNA polymerases"/>
    <property type="match status" value="1"/>
</dbReference>
<protein>
    <recommendedName>
        <fullName evidence="3">Reverse transcriptase domain-containing protein</fullName>
    </recommendedName>
</protein>
<accession>A0AAV2PM21</accession>
<organism evidence="4 5">
    <name type="scientific">Meganyctiphanes norvegica</name>
    <name type="common">Northern krill</name>
    <name type="synonym">Thysanopoda norvegica</name>
    <dbReference type="NCBI Taxonomy" id="48144"/>
    <lineage>
        <taxon>Eukaryota</taxon>
        <taxon>Metazoa</taxon>
        <taxon>Ecdysozoa</taxon>
        <taxon>Arthropoda</taxon>
        <taxon>Crustacea</taxon>
        <taxon>Multicrustacea</taxon>
        <taxon>Malacostraca</taxon>
        <taxon>Eumalacostraca</taxon>
        <taxon>Eucarida</taxon>
        <taxon>Euphausiacea</taxon>
        <taxon>Euphausiidae</taxon>
        <taxon>Meganyctiphanes</taxon>
    </lineage>
</organism>
<dbReference type="AlphaFoldDB" id="A0AAV2PM21"/>
<dbReference type="Proteomes" id="UP001497623">
    <property type="component" value="Unassembled WGS sequence"/>
</dbReference>
<comment type="caution">
    <text evidence="4">The sequence shown here is derived from an EMBL/GenBank/DDBJ whole genome shotgun (WGS) entry which is preliminary data.</text>
</comment>
<evidence type="ECO:0000313" key="5">
    <source>
        <dbReference type="Proteomes" id="UP001497623"/>
    </source>
</evidence>
<evidence type="ECO:0000313" key="4">
    <source>
        <dbReference type="EMBL" id="CAL4060014.1"/>
    </source>
</evidence>
<reference evidence="4 5" key="1">
    <citation type="submission" date="2024-05" db="EMBL/GenBank/DDBJ databases">
        <authorList>
            <person name="Wallberg A."/>
        </authorList>
    </citation>
    <scope>NUCLEOTIDE SEQUENCE [LARGE SCALE GENOMIC DNA]</scope>
</reference>
<name>A0AAV2PM21_MEGNR</name>
<feature type="region of interest" description="Disordered" evidence="2">
    <location>
        <begin position="1"/>
        <end position="27"/>
    </location>
</feature>
<feature type="domain" description="Reverse transcriptase" evidence="3">
    <location>
        <begin position="138"/>
        <end position="204"/>
    </location>
</feature>
<dbReference type="PANTHER" id="PTHR19446">
    <property type="entry name" value="REVERSE TRANSCRIPTASES"/>
    <property type="match status" value="1"/>
</dbReference>
<proteinExistence type="predicted"/>
<dbReference type="InterPro" id="IPR043502">
    <property type="entry name" value="DNA/RNA_pol_sf"/>
</dbReference>
<sequence length="221" mass="24820">MGHGQKLNGVKVSNSIPIKENGTPIHDNKRKAEILADTLDETLGEDPTQISNEIRATIQEAKIQQANLEINSRFTLEELKESIKSTESNKAAGEDEIINLFLKNLPDHKLGELLSLINKTWRTSEVPITWKNALIMPIPKPGKDLSDPKSYRPISLLSCVGKTVEKMVNTRLTWYLENNTKYSPTQFGFRPGRSTEDLLVKVEHQIRLHLGQQKGLGSCLL</sequence>
<evidence type="ECO:0000256" key="2">
    <source>
        <dbReference type="SAM" id="MobiDB-lite"/>
    </source>
</evidence>
<gene>
    <name evidence="4" type="ORF">MNOR_LOCUS994</name>
</gene>